<dbReference type="AlphaFoldDB" id="A0A363NUV3"/>
<evidence type="ECO:0000313" key="3">
    <source>
        <dbReference type="Proteomes" id="UP000250831"/>
    </source>
</evidence>
<accession>A0A363NUV3</accession>
<protein>
    <recommendedName>
        <fullName evidence="1">DUF4595 domain-containing protein</fullName>
    </recommendedName>
</protein>
<proteinExistence type="predicted"/>
<dbReference type="Pfam" id="PF15283">
    <property type="entry name" value="DUF4595"/>
    <property type="match status" value="1"/>
</dbReference>
<comment type="caution">
    <text evidence="2">The sequence shown here is derived from an EMBL/GenBank/DDBJ whole genome shotgun (WGS) entry which is preliminary data.</text>
</comment>
<dbReference type="RefSeq" id="WP_108634465.1">
    <property type="nucleotide sequence ID" value="NZ_QCXX01000003.1"/>
</dbReference>
<feature type="domain" description="DUF4595" evidence="1">
    <location>
        <begin position="46"/>
        <end position="235"/>
    </location>
</feature>
<name>A0A363NUV3_9SPHI</name>
<dbReference type="PROSITE" id="PS51257">
    <property type="entry name" value="PROKAR_LIPOPROTEIN"/>
    <property type="match status" value="1"/>
</dbReference>
<keyword evidence="3" id="KW-1185">Reference proteome</keyword>
<dbReference type="Proteomes" id="UP000250831">
    <property type="component" value="Unassembled WGS sequence"/>
</dbReference>
<dbReference type="InterPro" id="IPR027931">
    <property type="entry name" value="DUF4595"/>
</dbReference>
<sequence>MKRSLLGAIFILSLVSCSKNDTPEQKESKCLLTEINNSGDPSKTTIEYDKNGKITAVTKTYGGTDPATHRYIYSYSNNSINVEDVFNGKPSDLFIYTLNNGRITKKSGGRYDDTFIYDSNGFLSSIKSEDRNISIQYENGNISKMEVNFYSSFQKFIPEFNVKKSRIPFSETVCYTFERFGPVGYIEDAVLYEQGFFGSKGKNEIIGVKQSYGVNSPITTFNYSYIKDNSGKVTSIKNGGAMATYSYQCSAN</sequence>
<organism evidence="2 3">
    <name type="scientific">Sphingobacterium athyrii</name>
    <dbReference type="NCBI Taxonomy" id="2152717"/>
    <lineage>
        <taxon>Bacteria</taxon>
        <taxon>Pseudomonadati</taxon>
        <taxon>Bacteroidota</taxon>
        <taxon>Sphingobacteriia</taxon>
        <taxon>Sphingobacteriales</taxon>
        <taxon>Sphingobacteriaceae</taxon>
        <taxon>Sphingobacterium</taxon>
    </lineage>
</organism>
<dbReference type="OrthoDB" id="1274059at2"/>
<evidence type="ECO:0000313" key="2">
    <source>
        <dbReference type="EMBL" id="PUV24537.1"/>
    </source>
</evidence>
<evidence type="ECO:0000259" key="1">
    <source>
        <dbReference type="Pfam" id="PF15283"/>
    </source>
</evidence>
<gene>
    <name evidence="2" type="ORF">DCO56_14440</name>
</gene>
<dbReference type="Gene3D" id="2.180.10.10">
    <property type="entry name" value="RHS repeat-associated core"/>
    <property type="match status" value="1"/>
</dbReference>
<dbReference type="EMBL" id="QCXX01000003">
    <property type="protein sequence ID" value="PUV24537.1"/>
    <property type="molecule type" value="Genomic_DNA"/>
</dbReference>
<reference evidence="2 3" key="1">
    <citation type="submission" date="2018-04" db="EMBL/GenBank/DDBJ databases">
        <title>Sphingobacterium sp. M46 Genome.</title>
        <authorList>
            <person name="Cheng J."/>
            <person name="Li Y."/>
        </authorList>
    </citation>
    <scope>NUCLEOTIDE SEQUENCE [LARGE SCALE GENOMIC DNA]</scope>
    <source>
        <strain evidence="2 3">M46</strain>
    </source>
</reference>